<accession>A0A328BBX2</accession>
<evidence type="ECO:0000313" key="4">
    <source>
        <dbReference type="Proteomes" id="UP000248553"/>
    </source>
</evidence>
<dbReference type="InterPro" id="IPR001296">
    <property type="entry name" value="Glyco_trans_1"/>
</dbReference>
<dbReference type="AlphaFoldDB" id="A0A328BBX2"/>
<dbReference type="InterPro" id="IPR028098">
    <property type="entry name" value="Glyco_trans_4-like_N"/>
</dbReference>
<name>A0A328BBX2_9BACT</name>
<proteinExistence type="predicted"/>
<dbReference type="RefSeq" id="WP_111479885.1">
    <property type="nucleotide sequence ID" value="NZ_QHKM01000007.1"/>
</dbReference>
<feature type="domain" description="Glycosyl transferase family 1" evidence="1">
    <location>
        <begin position="209"/>
        <end position="373"/>
    </location>
</feature>
<dbReference type="EMBL" id="QHKM01000007">
    <property type="protein sequence ID" value="RAK64165.1"/>
    <property type="molecule type" value="Genomic_DNA"/>
</dbReference>
<organism evidence="3 4">
    <name type="scientific">Hymenobacter edaphi</name>
    <dbReference type="NCBI Taxonomy" id="2211146"/>
    <lineage>
        <taxon>Bacteria</taxon>
        <taxon>Pseudomonadati</taxon>
        <taxon>Bacteroidota</taxon>
        <taxon>Cytophagia</taxon>
        <taxon>Cytophagales</taxon>
        <taxon>Hymenobacteraceae</taxon>
        <taxon>Hymenobacter</taxon>
    </lineage>
</organism>
<keyword evidence="4" id="KW-1185">Reference proteome</keyword>
<dbReference type="Pfam" id="PF13579">
    <property type="entry name" value="Glyco_trans_4_4"/>
    <property type="match status" value="1"/>
</dbReference>
<dbReference type="CDD" id="cd03794">
    <property type="entry name" value="GT4_WbuB-like"/>
    <property type="match status" value="1"/>
</dbReference>
<feature type="domain" description="Glycosyltransferase subfamily 4-like N-terminal" evidence="2">
    <location>
        <begin position="26"/>
        <end position="192"/>
    </location>
</feature>
<evidence type="ECO:0000259" key="1">
    <source>
        <dbReference type="Pfam" id="PF00534"/>
    </source>
</evidence>
<dbReference type="Gene3D" id="3.40.50.2000">
    <property type="entry name" value="Glycogen Phosphorylase B"/>
    <property type="match status" value="2"/>
</dbReference>
<dbReference type="OrthoDB" id="9811902at2"/>
<reference evidence="4" key="1">
    <citation type="submission" date="2018-05" db="EMBL/GenBank/DDBJ databases">
        <authorList>
            <person name="Nie L."/>
        </authorList>
    </citation>
    <scope>NUCLEOTIDE SEQUENCE [LARGE SCALE GENOMIC DNA]</scope>
    <source>
        <strain evidence="4">NL</strain>
    </source>
</reference>
<evidence type="ECO:0000259" key="2">
    <source>
        <dbReference type="Pfam" id="PF13579"/>
    </source>
</evidence>
<dbReference type="PANTHER" id="PTHR45947:SF3">
    <property type="entry name" value="SULFOQUINOVOSYL TRANSFERASE SQD2"/>
    <property type="match status" value="1"/>
</dbReference>
<dbReference type="InterPro" id="IPR050194">
    <property type="entry name" value="Glycosyltransferase_grp1"/>
</dbReference>
<dbReference type="PANTHER" id="PTHR45947">
    <property type="entry name" value="SULFOQUINOVOSYL TRANSFERASE SQD2"/>
    <property type="match status" value="1"/>
</dbReference>
<keyword evidence="3" id="KW-0808">Transferase</keyword>
<evidence type="ECO:0000313" key="3">
    <source>
        <dbReference type="EMBL" id="RAK64165.1"/>
    </source>
</evidence>
<dbReference type="Proteomes" id="UP000248553">
    <property type="component" value="Unassembled WGS sequence"/>
</dbReference>
<dbReference type="SUPFAM" id="SSF53756">
    <property type="entry name" value="UDP-Glycosyltransferase/glycogen phosphorylase"/>
    <property type="match status" value="1"/>
</dbReference>
<dbReference type="GO" id="GO:0016758">
    <property type="term" value="F:hexosyltransferase activity"/>
    <property type="evidence" value="ECO:0007669"/>
    <property type="project" value="TreeGrafter"/>
</dbReference>
<comment type="caution">
    <text evidence="3">The sequence shown here is derived from an EMBL/GenBank/DDBJ whole genome shotgun (WGS) entry which is preliminary data.</text>
</comment>
<sequence>MRIAVFSQYHTNPDCPATSRHYTLLQHIARRHEVTLITTNTWERQRLTRQYPWLPEGVQMLAADIPYHNRMGVAARGWAFVKYMGYAWRQGLRIPKPDVIWGISTPLSAAWVAGQVARQRRVPWVFEVQDLWPTFPIEMGVVRNRLAQQQLYAAERRLYEQARHIVTLSPGMTDYVRQLGFAEAKISTILNGTDLDQAARATPDAVAALRQEHGLQGRPVVLYAGTFGRANDIPTLVRAAEMLYRQRPEVVWLFMGHGYDEPLLREAATRCPAIRLVPPQPRHAVFTWLAAADVSVVSFINKPVLDTNSPAKFYDSLAVGTPVVVTNPGWTKDFVQEHRCGWYVPAEQPQPLAEQVATVLSNPAETRAAGQRGQAVARQLFDRQQLAARMQLILEQAAG</sequence>
<gene>
    <name evidence="3" type="ORF">DLM85_19730</name>
</gene>
<dbReference type="Pfam" id="PF00534">
    <property type="entry name" value="Glycos_transf_1"/>
    <property type="match status" value="1"/>
</dbReference>
<protein>
    <submittedName>
        <fullName evidence="3">Glycosyltransferase WbuB</fullName>
    </submittedName>
</protein>